<reference evidence="6" key="1">
    <citation type="journal article" date="2023" name="Nat. Commun.">
        <title>Diploid and tetraploid genomes of Acorus and the evolution of monocots.</title>
        <authorList>
            <person name="Ma L."/>
            <person name="Liu K.W."/>
            <person name="Li Z."/>
            <person name="Hsiao Y.Y."/>
            <person name="Qi Y."/>
            <person name="Fu T."/>
            <person name="Tang G.D."/>
            <person name="Zhang D."/>
            <person name="Sun W.H."/>
            <person name="Liu D.K."/>
            <person name="Li Y."/>
            <person name="Chen G.Z."/>
            <person name="Liu X.D."/>
            <person name="Liao X.Y."/>
            <person name="Jiang Y.T."/>
            <person name="Yu X."/>
            <person name="Hao Y."/>
            <person name="Huang J."/>
            <person name="Zhao X.W."/>
            <person name="Ke S."/>
            <person name="Chen Y.Y."/>
            <person name="Wu W.L."/>
            <person name="Hsu J.L."/>
            <person name="Lin Y.F."/>
            <person name="Huang M.D."/>
            <person name="Li C.Y."/>
            <person name="Huang L."/>
            <person name="Wang Z.W."/>
            <person name="Zhao X."/>
            <person name="Zhong W.Y."/>
            <person name="Peng D.H."/>
            <person name="Ahmad S."/>
            <person name="Lan S."/>
            <person name="Zhang J.S."/>
            <person name="Tsai W.C."/>
            <person name="Van de Peer Y."/>
            <person name="Liu Z.J."/>
        </authorList>
    </citation>
    <scope>NUCLEOTIDE SEQUENCE</scope>
    <source>
        <strain evidence="6">CP</strain>
    </source>
</reference>
<proteinExistence type="inferred from homology"/>
<evidence type="ECO:0000256" key="3">
    <source>
        <dbReference type="ARBA" id="ARBA00022917"/>
    </source>
</evidence>
<comment type="similarity">
    <text evidence="1 5">Belongs to the EF-Ts family.</text>
</comment>
<evidence type="ECO:0000256" key="4">
    <source>
        <dbReference type="ARBA" id="ARBA00025453"/>
    </source>
</evidence>
<reference evidence="6" key="2">
    <citation type="submission" date="2023-06" db="EMBL/GenBank/DDBJ databases">
        <authorList>
            <person name="Ma L."/>
            <person name="Liu K.-W."/>
            <person name="Li Z."/>
            <person name="Hsiao Y.-Y."/>
            <person name="Qi Y."/>
            <person name="Fu T."/>
            <person name="Tang G."/>
            <person name="Zhang D."/>
            <person name="Sun W.-H."/>
            <person name="Liu D.-K."/>
            <person name="Li Y."/>
            <person name="Chen G.-Z."/>
            <person name="Liu X.-D."/>
            <person name="Liao X.-Y."/>
            <person name="Jiang Y.-T."/>
            <person name="Yu X."/>
            <person name="Hao Y."/>
            <person name="Huang J."/>
            <person name="Zhao X.-W."/>
            <person name="Ke S."/>
            <person name="Chen Y.-Y."/>
            <person name="Wu W.-L."/>
            <person name="Hsu J.-L."/>
            <person name="Lin Y.-F."/>
            <person name="Huang M.-D."/>
            <person name="Li C.-Y."/>
            <person name="Huang L."/>
            <person name="Wang Z.-W."/>
            <person name="Zhao X."/>
            <person name="Zhong W.-Y."/>
            <person name="Peng D.-H."/>
            <person name="Ahmad S."/>
            <person name="Lan S."/>
            <person name="Zhang J.-S."/>
            <person name="Tsai W.-C."/>
            <person name="Van De Peer Y."/>
            <person name="Liu Z.-J."/>
        </authorList>
    </citation>
    <scope>NUCLEOTIDE SEQUENCE</scope>
    <source>
        <strain evidence="6">CP</strain>
        <tissue evidence="6">Leaves</tissue>
    </source>
</reference>
<sequence length="50" mass="5768">MQAAACPQVQYLVPEDVPEETVNKEREIEMQKEDLLKKPEQIRSKIVEVG</sequence>
<dbReference type="GO" id="GO:0070125">
    <property type="term" value="P:mitochondrial translational elongation"/>
    <property type="evidence" value="ECO:0007669"/>
    <property type="project" value="TreeGrafter"/>
</dbReference>
<dbReference type="EMBL" id="JAUJYO010000018">
    <property type="protein sequence ID" value="KAK1290189.1"/>
    <property type="molecule type" value="Genomic_DNA"/>
</dbReference>
<gene>
    <name evidence="5" type="primary">EFTS</name>
    <name evidence="6" type="ORF">QJS10_CPB18g01093</name>
</gene>
<dbReference type="Proteomes" id="UP001180020">
    <property type="component" value="Unassembled WGS sequence"/>
</dbReference>
<dbReference type="PANTHER" id="PTHR11741">
    <property type="entry name" value="ELONGATION FACTOR TS"/>
    <property type="match status" value="1"/>
</dbReference>
<dbReference type="Gene3D" id="3.30.479.20">
    <property type="entry name" value="Elongation factor Ts, dimerisation domain"/>
    <property type="match status" value="1"/>
</dbReference>
<dbReference type="Gene3D" id="1.10.286.20">
    <property type="match status" value="1"/>
</dbReference>
<evidence type="ECO:0000256" key="5">
    <source>
        <dbReference type="HAMAP-Rule" id="MF_03135"/>
    </source>
</evidence>
<dbReference type="PANTHER" id="PTHR11741:SF10">
    <property type="entry name" value="POLYPROTEIN OF EF-TS, CHLOROPLASTIC"/>
    <property type="match status" value="1"/>
</dbReference>
<comment type="subcellular location">
    <subcellularLocation>
        <location evidence="5">Mitochondrion</location>
    </subcellularLocation>
</comment>
<evidence type="ECO:0000256" key="1">
    <source>
        <dbReference type="ARBA" id="ARBA00005532"/>
    </source>
</evidence>
<accession>A0AAV9CNK2</accession>
<evidence type="ECO:0000313" key="7">
    <source>
        <dbReference type="Proteomes" id="UP001180020"/>
    </source>
</evidence>
<dbReference type="GO" id="GO:0003746">
    <property type="term" value="F:translation elongation factor activity"/>
    <property type="evidence" value="ECO:0007669"/>
    <property type="project" value="UniProtKB-UniRule"/>
</dbReference>
<dbReference type="AlphaFoldDB" id="A0AAV9CNK2"/>
<keyword evidence="2 5" id="KW-0251">Elongation factor</keyword>
<evidence type="ECO:0000313" key="6">
    <source>
        <dbReference type="EMBL" id="KAK1290189.1"/>
    </source>
</evidence>
<name>A0AAV9CNK2_ACOCL</name>
<keyword evidence="5" id="KW-0496">Mitochondrion</keyword>
<protein>
    <recommendedName>
        <fullName evidence="5">Elongation factor Ts, mitochondrial</fullName>
        <shortName evidence="5">EF-Ts</shortName>
        <shortName evidence="5">EF-TsMt</shortName>
    </recommendedName>
</protein>
<dbReference type="GO" id="GO:0005739">
    <property type="term" value="C:mitochondrion"/>
    <property type="evidence" value="ECO:0007669"/>
    <property type="project" value="UniProtKB-SubCell"/>
</dbReference>
<dbReference type="HAMAP" id="MF_00050">
    <property type="entry name" value="EF_Ts"/>
    <property type="match status" value="1"/>
</dbReference>
<dbReference type="FunFam" id="1.10.286.20:FF:000001">
    <property type="entry name" value="Elongation factor Ts"/>
    <property type="match status" value="1"/>
</dbReference>
<keyword evidence="3 5" id="KW-0648">Protein biosynthesis</keyword>
<organism evidence="6 7">
    <name type="scientific">Acorus calamus</name>
    <name type="common">Sweet flag</name>
    <dbReference type="NCBI Taxonomy" id="4465"/>
    <lineage>
        <taxon>Eukaryota</taxon>
        <taxon>Viridiplantae</taxon>
        <taxon>Streptophyta</taxon>
        <taxon>Embryophyta</taxon>
        <taxon>Tracheophyta</taxon>
        <taxon>Spermatophyta</taxon>
        <taxon>Magnoliopsida</taxon>
        <taxon>Liliopsida</taxon>
        <taxon>Acoraceae</taxon>
        <taxon>Acorus</taxon>
    </lineage>
</organism>
<dbReference type="InterPro" id="IPR036402">
    <property type="entry name" value="EF-Ts_dimer_sf"/>
</dbReference>
<evidence type="ECO:0000256" key="2">
    <source>
        <dbReference type="ARBA" id="ARBA00022768"/>
    </source>
</evidence>
<dbReference type="InterPro" id="IPR001816">
    <property type="entry name" value="Transl_elong_EFTs/EF1B"/>
</dbReference>
<keyword evidence="7" id="KW-1185">Reference proteome</keyword>
<comment type="function">
    <text evidence="4 5">Associates with the EF-Tu.GDP complex and induces the exchange of GDP to GTP. It remains bound to the aminoacyl-tRNA.EF-Tu.GTP complex up to the GTP hydrolysis stage on the ribosome.</text>
</comment>
<comment type="caution">
    <text evidence="6">The sequence shown here is derived from an EMBL/GenBank/DDBJ whole genome shotgun (WGS) entry which is preliminary data.</text>
</comment>
<dbReference type="SUPFAM" id="SSF54713">
    <property type="entry name" value="Elongation factor Ts (EF-Ts), dimerisation domain"/>
    <property type="match status" value="1"/>
</dbReference>